<dbReference type="RefSeq" id="WP_067761109.1">
    <property type="nucleotide sequence ID" value="NZ_CP015772.1"/>
</dbReference>
<feature type="transmembrane region" description="Helical" evidence="6">
    <location>
        <begin position="279"/>
        <end position="296"/>
    </location>
</feature>
<keyword evidence="5 6" id="KW-0472">Membrane</keyword>
<gene>
    <name evidence="7" type="ORF">A8C56_23235</name>
</gene>
<dbReference type="Pfam" id="PF03706">
    <property type="entry name" value="LPG_synthase_TM"/>
    <property type="match status" value="1"/>
</dbReference>
<dbReference type="Proteomes" id="UP000077667">
    <property type="component" value="Chromosome"/>
</dbReference>
<evidence type="ECO:0000313" key="8">
    <source>
        <dbReference type="Proteomes" id="UP000077667"/>
    </source>
</evidence>
<comment type="subcellular location">
    <subcellularLocation>
        <location evidence="1">Cell membrane</location>
        <topology evidence="1">Multi-pass membrane protein</topology>
    </subcellularLocation>
</comment>
<protein>
    <recommendedName>
        <fullName evidence="9">Flippase-like domain-containing protein</fullName>
    </recommendedName>
</protein>
<feature type="transmembrane region" description="Helical" evidence="6">
    <location>
        <begin position="250"/>
        <end position="272"/>
    </location>
</feature>
<proteinExistence type="predicted"/>
<name>A0A1A9I9U4_9BACT</name>
<evidence type="ECO:0000313" key="7">
    <source>
        <dbReference type="EMBL" id="ANH83500.1"/>
    </source>
</evidence>
<dbReference type="GO" id="GO:0005886">
    <property type="term" value="C:plasma membrane"/>
    <property type="evidence" value="ECO:0007669"/>
    <property type="project" value="UniProtKB-SubCell"/>
</dbReference>
<dbReference type="OrthoDB" id="1121314at2"/>
<keyword evidence="4 6" id="KW-1133">Transmembrane helix</keyword>
<feature type="transmembrane region" description="Helical" evidence="6">
    <location>
        <begin position="130"/>
        <end position="151"/>
    </location>
</feature>
<feature type="transmembrane region" description="Helical" evidence="6">
    <location>
        <begin position="302"/>
        <end position="322"/>
    </location>
</feature>
<evidence type="ECO:0000256" key="6">
    <source>
        <dbReference type="SAM" id="Phobius"/>
    </source>
</evidence>
<dbReference type="STRING" id="1176587.A8C56_23235"/>
<accession>A0A1A9I9U4</accession>
<keyword evidence="2" id="KW-1003">Cell membrane</keyword>
<dbReference type="InterPro" id="IPR022791">
    <property type="entry name" value="L-PG_synthase/AglD"/>
</dbReference>
<evidence type="ECO:0000256" key="3">
    <source>
        <dbReference type="ARBA" id="ARBA00022692"/>
    </source>
</evidence>
<reference evidence="7 8" key="1">
    <citation type="submission" date="2016-05" db="EMBL/GenBank/DDBJ databases">
        <title>Niabella ginsenosidivorans BS26 whole genome sequencing.</title>
        <authorList>
            <person name="Im W.T."/>
            <person name="Siddiqi M.Z."/>
        </authorList>
    </citation>
    <scope>NUCLEOTIDE SEQUENCE [LARGE SCALE GENOMIC DNA]</scope>
    <source>
        <strain evidence="7 8">BS26</strain>
    </source>
</reference>
<keyword evidence="8" id="KW-1185">Reference proteome</keyword>
<feature type="transmembrane region" description="Helical" evidence="6">
    <location>
        <begin position="215"/>
        <end position="238"/>
    </location>
</feature>
<evidence type="ECO:0000256" key="1">
    <source>
        <dbReference type="ARBA" id="ARBA00004651"/>
    </source>
</evidence>
<sequence length="333" mass="38000">MKINKNIKIFFNYFLGPLLFLWLCWSIYNQVRNQDDLAASWLQIKDSFGSSKIVYFIVVVLLMLANWLAEAYKWRLAIKDVQKISIIRSFKAVLSGVSFSVSTPNSIGDYVGRVLYIDEGKRIKAATITVINNLSQLLVSLVMGLTALYFLKDAIIDSHMVSPIWFETVFYGTGLGTALLLFFYFRVSWMVQWIDRIPASRKFSWSIEALEHFNATILVRLLSLSVIRFFIFIIQYYLLFELFEVDISFWQTWMGVSVLFLILAIIPTIAIFTDLSVRGTVSLTILGLFSNNQLGISLTSVGIWLINMILPALIGSVMVLGIKKIFKSKNENA</sequence>
<dbReference type="AlphaFoldDB" id="A0A1A9I9U4"/>
<evidence type="ECO:0000256" key="5">
    <source>
        <dbReference type="ARBA" id="ARBA00023136"/>
    </source>
</evidence>
<evidence type="ECO:0008006" key="9">
    <source>
        <dbReference type="Google" id="ProtNLM"/>
    </source>
</evidence>
<keyword evidence="3 6" id="KW-0812">Transmembrane</keyword>
<dbReference type="KEGG" id="nia:A8C56_23235"/>
<feature type="transmembrane region" description="Helical" evidence="6">
    <location>
        <begin position="171"/>
        <end position="194"/>
    </location>
</feature>
<feature type="transmembrane region" description="Helical" evidence="6">
    <location>
        <begin position="9"/>
        <end position="28"/>
    </location>
</feature>
<organism evidence="7 8">
    <name type="scientific">Niabella ginsenosidivorans</name>
    <dbReference type="NCBI Taxonomy" id="1176587"/>
    <lineage>
        <taxon>Bacteria</taxon>
        <taxon>Pseudomonadati</taxon>
        <taxon>Bacteroidota</taxon>
        <taxon>Chitinophagia</taxon>
        <taxon>Chitinophagales</taxon>
        <taxon>Chitinophagaceae</taxon>
        <taxon>Niabella</taxon>
    </lineage>
</organism>
<evidence type="ECO:0000256" key="4">
    <source>
        <dbReference type="ARBA" id="ARBA00022989"/>
    </source>
</evidence>
<evidence type="ECO:0000256" key="2">
    <source>
        <dbReference type="ARBA" id="ARBA00022475"/>
    </source>
</evidence>
<feature type="transmembrane region" description="Helical" evidence="6">
    <location>
        <begin position="48"/>
        <end position="69"/>
    </location>
</feature>
<dbReference type="EMBL" id="CP015772">
    <property type="protein sequence ID" value="ANH83500.1"/>
    <property type="molecule type" value="Genomic_DNA"/>
</dbReference>